<gene>
    <name evidence="2" type="ORF">CK203_044679</name>
</gene>
<dbReference type="EMBL" id="QGNW01000256">
    <property type="protein sequence ID" value="RVW81165.1"/>
    <property type="molecule type" value="Genomic_DNA"/>
</dbReference>
<reference evidence="2 3" key="1">
    <citation type="journal article" date="2018" name="PLoS Genet.">
        <title>Population sequencing reveals clonal diversity and ancestral inbreeding in the grapevine cultivar Chardonnay.</title>
        <authorList>
            <person name="Roach M.J."/>
            <person name="Johnson D.L."/>
            <person name="Bohlmann J."/>
            <person name="van Vuuren H.J."/>
            <person name="Jones S.J."/>
            <person name="Pretorius I.S."/>
            <person name="Schmidt S.A."/>
            <person name="Borneman A.R."/>
        </authorList>
    </citation>
    <scope>NUCLEOTIDE SEQUENCE [LARGE SCALE GENOMIC DNA]</scope>
    <source>
        <strain evidence="3">cv. Chardonnay</strain>
        <tissue evidence="2">Leaf</tissue>
    </source>
</reference>
<feature type="region of interest" description="Disordered" evidence="1">
    <location>
        <begin position="65"/>
        <end position="84"/>
    </location>
</feature>
<evidence type="ECO:0000256" key="1">
    <source>
        <dbReference type="SAM" id="MobiDB-lite"/>
    </source>
</evidence>
<protein>
    <submittedName>
        <fullName evidence="2">Uncharacterized protein</fullName>
    </submittedName>
</protein>
<evidence type="ECO:0000313" key="3">
    <source>
        <dbReference type="Proteomes" id="UP000288805"/>
    </source>
</evidence>
<sequence length="84" mass="9618">MRRRHKKLLKRSPKAYSEAIAHEVEEDCLLEILRRGKKAIGWKISDLKGINPLICTHHIYRKKKLSQSSTLEKVESSHARGGAS</sequence>
<proteinExistence type="predicted"/>
<name>A0A438H9J8_VITVI</name>
<evidence type="ECO:0000313" key="2">
    <source>
        <dbReference type="EMBL" id="RVW81165.1"/>
    </source>
</evidence>
<organism evidence="2 3">
    <name type="scientific">Vitis vinifera</name>
    <name type="common">Grape</name>
    <dbReference type="NCBI Taxonomy" id="29760"/>
    <lineage>
        <taxon>Eukaryota</taxon>
        <taxon>Viridiplantae</taxon>
        <taxon>Streptophyta</taxon>
        <taxon>Embryophyta</taxon>
        <taxon>Tracheophyta</taxon>
        <taxon>Spermatophyta</taxon>
        <taxon>Magnoliopsida</taxon>
        <taxon>eudicotyledons</taxon>
        <taxon>Gunneridae</taxon>
        <taxon>Pentapetalae</taxon>
        <taxon>rosids</taxon>
        <taxon>Vitales</taxon>
        <taxon>Vitaceae</taxon>
        <taxon>Viteae</taxon>
        <taxon>Vitis</taxon>
    </lineage>
</organism>
<dbReference type="AlphaFoldDB" id="A0A438H9J8"/>
<comment type="caution">
    <text evidence="2">The sequence shown here is derived from an EMBL/GenBank/DDBJ whole genome shotgun (WGS) entry which is preliminary data.</text>
</comment>
<accession>A0A438H9J8</accession>
<dbReference type="Proteomes" id="UP000288805">
    <property type="component" value="Unassembled WGS sequence"/>
</dbReference>